<evidence type="ECO:0000256" key="1">
    <source>
        <dbReference type="SAM" id="Phobius"/>
    </source>
</evidence>
<sequence length="82" mass="8586">MNRRLERIVPLAVLSVLGGLAVMLGGALQLVRAHRSEQPRTVAWGGIALLGAGAALAYSSVWTLLLALAVVAVSIRVEQSAR</sequence>
<dbReference type="RefSeq" id="WP_188342087.1">
    <property type="nucleotide sequence ID" value="NZ_CP061283.1"/>
</dbReference>
<evidence type="ECO:0000313" key="3">
    <source>
        <dbReference type="Proteomes" id="UP000516428"/>
    </source>
</evidence>
<feature type="transmembrane region" description="Helical" evidence="1">
    <location>
        <begin position="43"/>
        <end position="73"/>
    </location>
</feature>
<keyword evidence="1" id="KW-0472">Membrane</keyword>
<accession>A0A7H1BL27</accession>
<keyword evidence="3" id="KW-1185">Reference proteome</keyword>
<keyword evidence="1" id="KW-0812">Transmembrane</keyword>
<organism evidence="2 3">
    <name type="scientific">Streptomyces xanthii</name>
    <dbReference type="NCBI Taxonomy" id="2768069"/>
    <lineage>
        <taxon>Bacteria</taxon>
        <taxon>Bacillati</taxon>
        <taxon>Actinomycetota</taxon>
        <taxon>Actinomycetes</taxon>
        <taxon>Kitasatosporales</taxon>
        <taxon>Streptomycetaceae</taxon>
        <taxon>Streptomyces</taxon>
    </lineage>
</organism>
<protein>
    <submittedName>
        <fullName evidence="2">Uncharacterized protein</fullName>
    </submittedName>
</protein>
<dbReference type="KEGG" id="sxn:IAG42_37340"/>
<evidence type="ECO:0000313" key="2">
    <source>
        <dbReference type="EMBL" id="QNS09432.1"/>
    </source>
</evidence>
<dbReference type="EMBL" id="CP061283">
    <property type="protein sequence ID" value="QNS09432.1"/>
    <property type="molecule type" value="Genomic_DNA"/>
</dbReference>
<proteinExistence type="predicted"/>
<dbReference type="Proteomes" id="UP000516428">
    <property type="component" value="Plasmid unnamed2"/>
</dbReference>
<gene>
    <name evidence="2" type="ORF">IAG42_37340</name>
</gene>
<keyword evidence="1" id="KW-1133">Transmembrane helix</keyword>
<geneLocation type="plasmid" evidence="2 3">
    <name>unnamed2</name>
</geneLocation>
<dbReference type="AlphaFoldDB" id="A0A7H1BL27"/>
<reference evidence="2 3" key="1">
    <citation type="submission" date="2020-09" db="EMBL/GenBank/DDBJ databases">
        <title>A novel species.</title>
        <authorList>
            <person name="Gao J."/>
        </authorList>
    </citation>
    <scope>NUCLEOTIDE SEQUENCE [LARGE SCALE GENOMIC DNA]</scope>
    <source>
        <strain evidence="2 3">CRXT-Y-14</strain>
        <plasmid evidence="2 3">unnamed2</plasmid>
    </source>
</reference>
<name>A0A7H1BL27_9ACTN</name>
<keyword evidence="2" id="KW-0614">Plasmid</keyword>